<dbReference type="InterPro" id="IPR036061">
    <property type="entry name" value="CheW-like_dom_sf"/>
</dbReference>
<dbReference type="EMBL" id="DTHJ01000095">
    <property type="protein sequence ID" value="HHS62887.1"/>
    <property type="molecule type" value="Genomic_DNA"/>
</dbReference>
<dbReference type="PANTHER" id="PTHR22617">
    <property type="entry name" value="CHEMOTAXIS SENSOR HISTIDINE KINASE-RELATED"/>
    <property type="match status" value="1"/>
</dbReference>
<organism evidence="2">
    <name type="scientific">candidate division WOR-3 bacterium</name>
    <dbReference type="NCBI Taxonomy" id="2052148"/>
    <lineage>
        <taxon>Bacteria</taxon>
        <taxon>Bacteria division WOR-3</taxon>
    </lineage>
</organism>
<dbReference type="GO" id="GO:0005829">
    <property type="term" value="C:cytosol"/>
    <property type="evidence" value="ECO:0007669"/>
    <property type="project" value="TreeGrafter"/>
</dbReference>
<comment type="caution">
    <text evidence="2">The sequence shown here is derived from an EMBL/GenBank/DDBJ whole genome shotgun (WGS) entry which is preliminary data.</text>
</comment>
<dbReference type="PROSITE" id="PS50851">
    <property type="entry name" value="CHEW"/>
    <property type="match status" value="1"/>
</dbReference>
<sequence>MAIRSKKDNKGKIKNPVSAFKSPVKKLEEEKGYAVFAVGNEFYCVNLDSIFEILHDFVIVPASHLPEYFEGVINLRGESIPAVNLKKLLNIVSDTNFQVCIVSISASEKIGFLVDSDVEIIKSSECQSFALPDCFSAEEQKFLEGIIEYKGRLTGIIKLNQALKTLTEWRSKNENK</sequence>
<gene>
    <name evidence="2" type="ORF">ENV70_04645</name>
</gene>
<protein>
    <recommendedName>
        <fullName evidence="1">CheW-like domain-containing protein</fullName>
    </recommendedName>
</protein>
<dbReference type="Gene3D" id="2.30.30.40">
    <property type="entry name" value="SH3 Domains"/>
    <property type="match status" value="1"/>
</dbReference>
<dbReference type="GO" id="GO:0006935">
    <property type="term" value="P:chemotaxis"/>
    <property type="evidence" value="ECO:0007669"/>
    <property type="project" value="InterPro"/>
</dbReference>
<dbReference type="InterPro" id="IPR002545">
    <property type="entry name" value="CheW-lke_dom"/>
</dbReference>
<dbReference type="PANTHER" id="PTHR22617:SF23">
    <property type="entry name" value="CHEMOTAXIS PROTEIN CHEW"/>
    <property type="match status" value="1"/>
</dbReference>
<feature type="domain" description="CheW-like" evidence="1">
    <location>
        <begin position="30"/>
        <end position="168"/>
    </location>
</feature>
<dbReference type="AlphaFoldDB" id="A0A7C6EJ77"/>
<dbReference type="Pfam" id="PF01584">
    <property type="entry name" value="CheW"/>
    <property type="match status" value="1"/>
</dbReference>
<proteinExistence type="predicted"/>
<evidence type="ECO:0000259" key="1">
    <source>
        <dbReference type="PROSITE" id="PS50851"/>
    </source>
</evidence>
<name>A0A7C6EJ77_UNCW3</name>
<dbReference type="GO" id="GO:0007165">
    <property type="term" value="P:signal transduction"/>
    <property type="evidence" value="ECO:0007669"/>
    <property type="project" value="InterPro"/>
</dbReference>
<dbReference type="InterPro" id="IPR039315">
    <property type="entry name" value="CheW"/>
</dbReference>
<reference evidence="2" key="1">
    <citation type="journal article" date="2020" name="mSystems">
        <title>Genome- and Community-Level Interaction Insights into Carbon Utilization and Element Cycling Functions of Hydrothermarchaeota in Hydrothermal Sediment.</title>
        <authorList>
            <person name="Zhou Z."/>
            <person name="Liu Y."/>
            <person name="Xu W."/>
            <person name="Pan J."/>
            <person name="Luo Z.H."/>
            <person name="Li M."/>
        </authorList>
    </citation>
    <scope>NUCLEOTIDE SEQUENCE [LARGE SCALE GENOMIC DNA]</scope>
    <source>
        <strain evidence="2">SpSt-783</strain>
    </source>
</reference>
<dbReference type="SUPFAM" id="SSF50341">
    <property type="entry name" value="CheW-like"/>
    <property type="match status" value="1"/>
</dbReference>
<evidence type="ECO:0000313" key="2">
    <source>
        <dbReference type="EMBL" id="HHS62887.1"/>
    </source>
</evidence>
<dbReference type="SMART" id="SM00260">
    <property type="entry name" value="CheW"/>
    <property type="match status" value="1"/>
</dbReference>
<accession>A0A7C6EJ77</accession>
<dbReference type="Gene3D" id="2.40.50.180">
    <property type="entry name" value="CheA-289, Domain 4"/>
    <property type="match status" value="1"/>
</dbReference>